<sequence>MWHSRDDGWETSAAQAFDNIFYTSNYLAACSRDKGSTFQHVSPFKLAASAGQTFCCDQVTEFVPGANMFVWILLTETSMLMCLATPDELKSSKGKSWVVYSLDAATFSFREDPFFDYPQISYGDDFLYLTFNVAGGNAFICRFHYGQLRERQTINFQYFVANNSYICPCHMSGNRGLFVVQNNSSQLRLFSWMENSNIISWNDLNIETIPTDDFEIRLPDNNVWLGPLSKIDTSVTGVTREGNKVWAAWSGARRVYNQHDNSFPHPHIGIAIIDIISLKVEQRYLWNPEHAFAYPSLASNPNGDVAITFMWGGDRHYVQHGVGFLKGTTELWSTTNSIALTGGGHYITARMSYPEYRHFIGAGYNSPKLDPPVNGYTYENHPRYVVFHR</sequence>
<dbReference type="EMBL" id="JSVC01000013">
    <property type="protein sequence ID" value="KIC94409.1"/>
    <property type="molecule type" value="Genomic_DNA"/>
</dbReference>
<gene>
    <name evidence="1" type="ORF">OI18_12400</name>
</gene>
<dbReference type="STRING" id="1349421.OI18_12400"/>
<dbReference type="AlphaFoldDB" id="A0A0C1IV71"/>
<reference evidence="1 2" key="1">
    <citation type="submission" date="2014-11" db="EMBL/GenBank/DDBJ databases">
        <title>Genome sequence of Flavihumibacter solisilvae 3-3.</title>
        <authorList>
            <person name="Zhou G."/>
            <person name="Li M."/>
            <person name="Wang G."/>
        </authorList>
    </citation>
    <scope>NUCLEOTIDE SEQUENCE [LARGE SCALE GENOMIC DNA]</scope>
    <source>
        <strain evidence="1 2">3-3</strain>
    </source>
</reference>
<proteinExistence type="predicted"/>
<organism evidence="1 2">
    <name type="scientific">Flavihumibacter solisilvae</name>
    <dbReference type="NCBI Taxonomy" id="1349421"/>
    <lineage>
        <taxon>Bacteria</taxon>
        <taxon>Pseudomonadati</taxon>
        <taxon>Bacteroidota</taxon>
        <taxon>Chitinophagia</taxon>
        <taxon>Chitinophagales</taxon>
        <taxon>Chitinophagaceae</taxon>
        <taxon>Flavihumibacter</taxon>
    </lineage>
</organism>
<evidence type="ECO:0000313" key="2">
    <source>
        <dbReference type="Proteomes" id="UP000031408"/>
    </source>
</evidence>
<dbReference type="Proteomes" id="UP000031408">
    <property type="component" value="Unassembled WGS sequence"/>
</dbReference>
<evidence type="ECO:0000313" key="1">
    <source>
        <dbReference type="EMBL" id="KIC94409.1"/>
    </source>
</evidence>
<protein>
    <submittedName>
        <fullName evidence="1">Uncharacterized protein</fullName>
    </submittedName>
</protein>
<comment type="caution">
    <text evidence="1">The sequence shown here is derived from an EMBL/GenBank/DDBJ whole genome shotgun (WGS) entry which is preliminary data.</text>
</comment>
<keyword evidence="2" id="KW-1185">Reference proteome</keyword>
<name>A0A0C1IV71_9BACT</name>
<accession>A0A0C1IV71</accession>